<dbReference type="VEuPathDB" id="MicrosporidiaDB:AEWD_050340"/>
<dbReference type="VEuPathDB" id="MicrosporidiaDB:M970_050340"/>
<dbReference type="InterPro" id="IPR004000">
    <property type="entry name" value="Actin"/>
</dbReference>
<dbReference type="VEuPathDB" id="MicrosporidiaDB:AEWQ_050340"/>
<feature type="compositionally biased region" description="Basic and acidic residues" evidence="3">
    <location>
        <begin position="544"/>
        <end position="555"/>
    </location>
</feature>
<dbReference type="Gene3D" id="3.30.420.40">
    <property type="match status" value="2"/>
</dbReference>
<dbReference type="VEuPathDB" id="MicrosporidiaDB:AEWR_050340"/>
<keyword evidence="2" id="KW-0175">Coiled coil</keyword>
<dbReference type="InterPro" id="IPR043129">
    <property type="entry name" value="ATPase_NBD"/>
</dbReference>
<proteinExistence type="inferred from homology"/>
<dbReference type="EMBL" id="KC513607">
    <property type="protein sequence ID" value="AGE95370.1"/>
    <property type="molecule type" value="Genomic_DNA"/>
</dbReference>
<dbReference type="AlphaFoldDB" id="M1K8I0"/>
<evidence type="ECO:0000256" key="3">
    <source>
        <dbReference type="SAM" id="MobiDB-lite"/>
    </source>
</evidence>
<reference evidence="4" key="1">
    <citation type="journal article" date="2013" name="Eukaryot. Cell">
        <title>Extremely Reduced Levels of Heterozygosity in the Vertebrate Pathogen Encephalitozoon cuniculi.</title>
        <authorList>
            <person name="Selman M."/>
            <person name="Sak B."/>
            <person name="Kvac M."/>
            <person name="Farinelli L."/>
            <person name="Weiss L.M."/>
            <person name="Corradi N."/>
        </authorList>
    </citation>
    <scope>NUCLEOTIDE SEQUENCE</scope>
</reference>
<name>M1K8I0_ENCCN</name>
<gene>
    <name evidence="4" type="ORF">ECU05_0400</name>
</gene>
<accession>M1K8I0</accession>
<feature type="coiled-coil region" evidence="2">
    <location>
        <begin position="306"/>
        <end position="343"/>
    </location>
</feature>
<dbReference type="SMART" id="SM00268">
    <property type="entry name" value="ACTIN"/>
    <property type="match status" value="1"/>
</dbReference>
<evidence type="ECO:0000256" key="2">
    <source>
        <dbReference type="SAM" id="Coils"/>
    </source>
</evidence>
<comment type="similarity">
    <text evidence="1">Belongs to the actin family.</text>
</comment>
<dbReference type="SUPFAM" id="SSF53067">
    <property type="entry name" value="Actin-like ATPase domain"/>
    <property type="match status" value="2"/>
</dbReference>
<evidence type="ECO:0000256" key="1">
    <source>
        <dbReference type="RuleBase" id="RU000487"/>
    </source>
</evidence>
<dbReference type="PANTHER" id="PTHR11937">
    <property type="entry name" value="ACTIN"/>
    <property type="match status" value="1"/>
</dbReference>
<protein>
    <submittedName>
        <fullName evidence="4">Actin-related protein</fullName>
    </submittedName>
</protein>
<sequence length="555" mass="63987">MYLELRNPLDKNRYEKYSKTDTIVIDNGTYECKAGYCGESPQMVFKNVLYRQKSVSSIENFQGASPKTMFDGDVVTNFEVLEHVIDKILGYLKPEKLRNLIFTEKVFNPTHEELVRFLFDVYGFEKIQIGVDSYYSCLWNLGAEDCMIVDMSHSATTCLVIQEGRIADVYKINFGGRSAGDYLSALMFNKFFDGKKNYRALIPHLRCSPDYRRESIEILEEMKAGDYSRNYFLDEELEVLRERPADKKQKICAVPSASSAVPEIDARLLSTADAELGAEEIKEKKKQKILYHSTLHRLRVRVERSLERLSSHISLMEDEREKLENLEEFISRKKAEFQGLKRELEMRSKLRRDAKNRKTYEFQVRFKEGELTPDEKILIEKIQDAEDLDKENKILESLKGLVHQIKELDPHFEPYVADTTDLLNGHFIGRMNANVDLLKIPEIVFSPSIIGLDQMGLTEIMDEVSRKYRVKKVFLTGGFSQIKDIDARIKSEMTSMSFVGEVEVVRAKDPIGDPFRGATFCEAFPTYTLEQHSRADFGDPAEASNKELVSDTRSR</sequence>
<organism evidence="4">
    <name type="scientific">Encephalitozoon cuniculi</name>
    <name type="common">Microsporidian parasite</name>
    <dbReference type="NCBI Taxonomy" id="6035"/>
    <lineage>
        <taxon>Eukaryota</taxon>
        <taxon>Fungi</taxon>
        <taxon>Fungi incertae sedis</taxon>
        <taxon>Microsporidia</taxon>
        <taxon>Unikaryonidae</taxon>
        <taxon>Encephalitozoon</taxon>
    </lineage>
</organism>
<evidence type="ECO:0000313" key="4">
    <source>
        <dbReference type="EMBL" id="AGE95370.1"/>
    </source>
</evidence>
<dbReference type="Pfam" id="PF00022">
    <property type="entry name" value="Actin"/>
    <property type="match status" value="1"/>
</dbReference>
<feature type="region of interest" description="Disordered" evidence="3">
    <location>
        <begin position="535"/>
        <end position="555"/>
    </location>
</feature>
<dbReference type="VEuPathDB" id="MicrosporidiaDB:ECU05_0400"/>